<accession>A0A7T4E4U2</accession>
<dbReference type="EMBL" id="CP065997">
    <property type="protein sequence ID" value="QQB36877.1"/>
    <property type="molecule type" value="Genomic_DNA"/>
</dbReference>
<dbReference type="RefSeq" id="WP_198486488.1">
    <property type="nucleotide sequence ID" value="NZ_CP065997.1"/>
</dbReference>
<dbReference type="Gene3D" id="1.10.10.10">
    <property type="entry name" value="Winged helix-like DNA-binding domain superfamily/Winged helix DNA-binding domain"/>
    <property type="match status" value="1"/>
</dbReference>
<dbReference type="Proteomes" id="UP000595231">
    <property type="component" value="Chromosome"/>
</dbReference>
<dbReference type="GO" id="GO:0016987">
    <property type="term" value="F:sigma factor activity"/>
    <property type="evidence" value="ECO:0007669"/>
    <property type="project" value="UniProtKB-KW"/>
</dbReference>
<keyword evidence="3" id="KW-0731">Sigma factor</keyword>
<dbReference type="SUPFAM" id="SSF88659">
    <property type="entry name" value="Sigma3 and sigma4 domains of RNA polymerase sigma factors"/>
    <property type="match status" value="1"/>
</dbReference>
<dbReference type="PANTHER" id="PTHR43133:SF63">
    <property type="entry name" value="RNA POLYMERASE SIGMA FACTOR FECI-RELATED"/>
    <property type="match status" value="1"/>
</dbReference>
<dbReference type="SUPFAM" id="SSF88946">
    <property type="entry name" value="Sigma2 domain of RNA polymerase sigma factors"/>
    <property type="match status" value="1"/>
</dbReference>
<dbReference type="InterPro" id="IPR007627">
    <property type="entry name" value="RNA_pol_sigma70_r2"/>
</dbReference>
<keyword evidence="2" id="KW-0805">Transcription regulation</keyword>
<evidence type="ECO:0000313" key="8">
    <source>
        <dbReference type="Proteomes" id="UP000595231"/>
    </source>
</evidence>
<keyword evidence="4" id="KW-0804">Transcription</keyword>
<sequence length="174" mass="19359">MSPPESAVPRQGIESLYAEHHGWLRSWLRRRLGDAWDAADLAHDTYLRILHTGRLPEPHQSRQHLAQIARCLVIDLHRRRQIEAAYLETIVHLPRPQAPSEEARALVIEALVEIDAILNQLPAKAREALLLCKLDGLPYSDIATRLGVSVSSVKKYIAAALLACYQAQLTAAGA</sequence>
<dbReference type="CDD" id="cd06171">
    <property type="entry name" value="Sigma70_r4"/>
    <property type="match status" value="1"/>
</dbReference>
<dbReference type="AlphaFoldDB" id="A0A7T4E4U2"/>
<dbReference type="GO" id="GO:0006352">
    <property type="term" value="P:DNA-templated transcription initiation"/>
    <property type="evidence" value="ECO:0007669"/>
    <property type="project" value="InterPro"/>
</dbReference>
<dbReference type="InterPro" id="IPR014284">
    <property type="entry name" value="RNA_pol_sigma-70_dom"/>
</dbReference>
<evidence type="ECO:0000313" key="7">
    <source>
        <dbReference type="EMBL" id="QQB36877.1"/>
    </source>
</evidence>
<dbReference type="InterPro" id="IPR013325">
    <property type="entry name" value="RNA_pol_sigma_r2"/>
</dbReference>
<organism evidence="7 8">
    <name type="scientific">Achromobacter deleyi</name>
    <dbReference type="NCBI Taxonomy" id="1353891"/>
    <lineage>
        <taxon>Bacteria</taxon>
        <taxon>Pseudomonadati</taxon>
        <taxon>Pseudomonadota</taxon>
        <taxon>Betaproteobacteria</taxon>
        <taxon>Burkholderiales</taxon>
        <taxon>Alcaligenaceae</taxon>
        <taxon>Achromobacter</taxon>
    </lineage>
</organism>
<dbReference type="Pfam" id="PF04542">
    <property type="entry name" value="Sigma70_r2"/>
    <property type="match status" value="1"/>
</dbReference>
<dbReference type="PANTHER" id="PTHR43133">
    <property type="entry name" value="RNA POLYMERASE ECF-TYPE SIGMA FACTO"/>
    <property type="match status" value="1"/>
</dbReference>
<evidence type="ECO:0000256" key="4">
    <source>
        <dbReference type="ARBA" id="ARBA00023163"/>
    </source>
</evidence>
<dbReference type="NCBIfam" id="TIGR02937">
    <property type="entry name" value="sigma70-ECF"/>
    <property type="match status" value="1"/>
</dbReference>
<feature type="domain" description="RNA polymerase sigma factor 70 region 4 type 2" evidence="6">
    <location>
        <begin position="112"/>
        <end position="164"/>
    </location>
</feature>
<dbReference type="InterPro" id="IPR036388">
    <property type="entry name" value="WH-like_DNA-bd_sf"/>
</dbReference>
<protein>
    <submittedName>
        <fullName evidence="7">Sigma-70 family RNA polymerase sigma factor</fullName>
    </submittedName>
</protein>
<dbReference type="Gene3D" id="1.10.1740.10">
    <property type="match status" value="1"/>
</dbReference>
<dbReference type="InterPro" id="IPR039425">
    <property type="entry name" value="RNA_pol_sigma-70-like"/>
</dbReference>
<dbReference type="GO" id="GO:0003677">
    <property type="term" value="F:DNA binding"/>
    <property type="evidence" value="ECO:0007669"/>
    <property type="project" value="InterPro"/>
</dbReference>
<reference evidence="7 8" key="1">
    <citation type="submission" date="2020-12" db="EMBL/GenBank/DDBJ databases">
        <title>FDA dAtabase for Regulatory Grade micrObial Sequences (FDA-ARGOS): Supporting development and validation of Infectious Disease Dx tests.</title>
        <authorList>
            <person name="Sproer C."/>
            <person name="Gronow S."/>
            <person name="Severitt S."/>
            <person name="Schroder I."/>
            <person name="Tallon L."/>
            <person name="Sadzewicz L."/>
            <person name="Zhao X."/>
            <person name="Boylan J."/>
            <person name="Ott S."/>
            <person name="Bowen H."/>
            <person name="Vavikolanu K."/>
            <person name="Mehta A."/>
            <person name="Aluvathingal J."/>
            <person name="Nadendla S."/>
            <person name="Lowell S."/>
            <person name="Myers T."/>
            <person name="Yan Y."/>
            <person name="Sichtig H."/>
        </authorList>
    </citation>
    <scope>NUCLEOTIDE SEQUENCE [LARGE SCALE GENOMIC DNA]</scope>
    <source>
        <strain evidence="7 8">FDAARGOS_1050</strain>
    </source>
</reference>
<dbReference type="InterPro" id="IPR013249">
    <property type="entry name" value="RNA_pol_sigma70_r4_t2"/>
</dbReference>
<evidence type="ECO:0000256" key="2">
    <source>
        <dbReference type="ARBA" id="ARBA00023015"/>
    </source>
</evidence>
<gene>
    <name evidence="7" type="ORF">I6I07_09820</name>
</gene>
<proteinExistence type="inferred from homology"/>
<name>A0A7T4E4U2_9BURK</name>
<evidence type="ECO:0000256" key="1">
    <source>
        <dbReference type="ARBA" id="ARBA00010641"/>
    </source>
</evidence>
<dbReference type="Pfam" id="PF08281">
    <property type="entry name" value="Sigma70_r4_2"/>
    <property type="match status" value="1"/>
</dbReference>
<evidence type="ECO:0000259" key="5">
    <source>
        <dbReference type="Pfam" id="PF04542"/>
    </source>
</evidence>
<comment type="similarity">
    <text evidence="1">Belongs to the sigma-70 factor family. ECF subfamily.</text>
</comment>
<dbReference type="InterPro" id="IPR013324">
    <property type="entry name" value="RNA_pol_sigma_r3/r4-like"/>
</dbReference>
<feature type="domain" description="RNA polymerase sigma-70 region 2" evidence="5">
    <location>
        <begin position="16"/>
        <end position="81"/>
    </location>
</feature>
<evidence type="ECO:0000259" key="6">
    <source>
        <dbReference type="Pfam" id="PF08281"/>
    </source>
</evidence>
<evidence type="ECO:0000256" key="3">
    <source>
        <dbReference type="ARBA" id="ARBA00023082"/>
    </source>
</evidence>